<gene>
    <name evidence="1" type="ORF">SAMN00768000_2651</name>
</gene>
<protein>
    <submittedName>
        <fullName evidence="1">Uncharacterized protein</fullName>
    </submittedName>
</protein>
<dbReference type="AlphaFoldDB" id="A0A1W1WIK0"/>
<dbReference type="RefSeq" id="WP_020373319.1">
    <property type="nucleotide sequence ID" value="NZ_FWWY01000001.1"/>
</dbReference>
<keyword evidence="2" id="KW-1185">Reference proteome</keyword>
<evidence type="ECO:0000313" key="2">
    <source>
        <dbReference type="Proteomes" id="UP000192660"/>
    </source>
</evidence>
<organism evidence="1 2">
    <name type="scientific">Sulfobacillus thermosulfidooxidans (strain DSM 9293 / VKM B-1269 / AT-1)</name>
    <dbReference type="NCBI Taxonomy" id="929705"/>
    <lineage>
        <taxon>Bacteria</taxon>
        <taxon>Bacillati</taxon>
        <taxon>Bacillota</taxon>
        <taxon>Clostridia</taxon>
        <taxon>Eubacteriales</taxon>
        <taxon>Clostridiales Family XVII. Incertae Sedis</taxon>
        <taxon>Sulfobacillus</taxon>
    </lineage>
</organism>
<dbReference type="EMBL" id="FWWY01000001">
    <property type="protein sequence ID" value="SMC06138.1"/>
    <property type="molecule type" value="Genomic_DNA"/>
</dbReference>
<accession>A0A1W1WIK0</accession>
<proteinExistence type="predicted"/>
<name>A0A1W1WIK0_SULTA</name>
<dbReference type="Proteomes" id="UP000192660">
    <property type="component" value="Unassembled WGS sequence"/>
</dbReference>
<sequence>MTNTVGTLLRHAELEEIVRLLFESYSVRCVTIEPIAASTATYPVTCLIIDWLQCTSRERQQILRWEHSTSRMVVDLSGMMARSPSRRIFKPPFAWRAVVEAVLFQTAGAGQGHMMNYG</sequence>
<dbReference type="OrthoDB" id="9888109at2"/>
<dbReference type="STRING" id="28034.BFX07_11945"/>
<reference evidence="2" key="1">
    <citation type="submission" date="2017-04" db="EMBL/GenBank/DDBJ databases">
        <authorList>
            <person name="Varghese N."/>
            <person name="Submissions S."/>
        </authorList>
    </citation>
    <scope>NUCLEOTIDE SEQUENCE [LARGE SCALE GENOMIC DNA]</scope>
    <source>
        <strain evidence="2">DSM 9293</strain>
    </source>
</reference>
<evidence type="ECO:0000313" key="1">
    <source>
        <dbReference type="EMBL" id="SMC06138.1"/>
    </source>
</evidence>